<dbReference type="EMBL" id="SAUZ01000019">
    <property type="protein sequence ID" value="RWR18519.1"/>
    <property type="molecule type" value="Genomic_DNA"/>
</dbReference>
<dbReference type="RefSeq" id="WP_128209728.1">
    <property type="nucleotide sequence ID" value="NZ_JBHRSO010000006.1"/>
</dbReference>
<name>A0A443JD87_9RHOB</name>
<evidence type="ECO:0000313" key="2">
    <source>
        <dbReference type="Proteomes" id="UP000284476"/>
    </source>
</evidence>
<dbReference type="Proteomes" id="UP000284476">
    <property type="component" value="Unassembled WGS sequence"/>
</dbReference>
<proteinExistence type="predicted"/>
<gene>
    <name evidence="1" type="ORF">D2T30_16140</name>
</gene>
<protein>
    <submittedName>
        <fullName evidence="1">Uncharacterized protein</fullName>
    </submittedName>
</protein>
<reference evidence="1 2" key="1">
    <citation type="submission" date="2019-01" db="EMBL/GenBank/DDBJ databases">
        <title>Sinorhodobacter populi sp. nov. isolated from the symptomatic bark tissue of Populus euramericana canker.</title>
        <authorList>
            <person name="Xu G."/>
        </authorList>
    </citation>
    <scope>NUCLEOTIDE SEQUENCE [LARGE SCALE GENOMIC DNA]</scope>
    <source>
        <strain evidence="1 2">SK2B-1</strain>
    </source>
</reference>
<accession>A0A443JD87</accession>
<dbReference type="AlphaFoldDB" id="A0A443JD87"/>
<organism evidence="1 2">
    <name type="scientific">Paenirhodobacter populi</name>
    <dbReference type="NCBI Taxonomy" id="2306993"/>
    <lineage>
        <taxon>Bacteria</taxon>
        <taxon>Pseudomonadati</taxon>
        <taxon>Pseudomonadota</taxon>
        <taxon>Alphaproteobacteria</taxon>
        <taxon>Rhodobacterales</taxon>
        <taxon>Rhodobacter group</taxon>
        <taxon>Paenirhodobacter</taxon>
    </lineage>
</organism>
<evidence type="ECO:0000313" key="1">
    <source>
        <dbReference type="EMBL" id="RWR18519.1"/>
    </source>
</evidence>
<sequence>MRTISTQRISTEALAAFLGVKLETFKTWRKRGGLLPDQAPGKGKTAEWGFGDCLKAYAAKVLIEAGASTITAATFANGADAFETFMKGTPLHAPPGIGGLEAISLEDFGRELADWFCHHIAATLDPETGYGGPDAYAAAKADFEMQIRRIRGL</sequence>
<comment type="caution">
    <text evidence="1">The sequence shown here is derived from an EMBL/GenBank/DDBJ whole genome shotgun (WGS) entry which is preliminary data.</text>
</comment>